<keyword evidence="1" id="KW-0472">Membrane</keyword>
<reference evidence="2" key="1">
    <citation type="submission" date="2024-03" db="EMBL/GenBank/DDBJ databases">
        <authorList>
            <consortium name="ELIXIR-Norway"/>
            <consortium name="Elixir Norway"/>
        </authorList>
    </citation>
    <scope>NUCLEOTIDE SEQUENCE</scope>
</reference>
<keyword evidence="3" id="KW-1185">Reference proteome</keyword>
<name>A0ABP1AU95_9BRYO</name>
<dbReference type="Proteomes" id="UP001497522">
    <property type="component" value="Chromosome 15"/>
</dbReference>
<protein>
    <submittedName>
        <fullName evidence="2">Uncharacterized protein</fullName>
    </submittedName>
</protein>
<organism evidence="2 3">
    <name type="scientific">Sphagnum jensenii</name>
    <dbReference type="NCBI Taxonomy" id="128206"/>
    <lineage>
        <taxon>Eukaryota</taxon>
        <taxon>Viridiplantae</taxon>
        <taxon>Streptophyta</taxon>
        <taxon>Embryophyta</taxon>
        <taxon>Bryophyta</taxon>
        <taxon>Sphagnophytina</taxon>
        <taxon>Sphagnopsida</taxon>
        <taxon>Sphagnales</taxon>
        <taxon>Sphagnaceae</taxon>
        <taxon>Sphagnum</taxon>
    </lineage>
</organism>
<accession>A0ABP1AU95</accession>
<gene>
    <name evidence="2" type="ORF">CSSPJE1EN2_LOCUS8870</name>
</gene>
<dbReference type="EMBL" id="OZ023716">
    <property type="protein sequence ID" value="CAK9865875.1"/>
    <property type="molecule type" value="Genomic_DNA"/>
</dbReference>
<evidence type="ECO:0000313" key="3">
    <source>
        <dbReference type="Proteomes" id="UP001497522"/>
    </source>
</evidence>
<proteinExistence type="predicted"/>
<keyword evidence="1" id="KW-0812">Transmembrane</keyword>
<evidence type="ECO:0000256" key="1">
    <source>
        <dbReference type="SAM" id="Phobius"/>
    </source>
</evidence>
<sequence length="111" mass="12748">MKLFKPQEDESYLVRIKNSLRFNLAIRHISVGLSFRQTSKVIEQHHLATKNAISTASTTTWSVSSFTFSLLFPYKSSPMFSRIQQFGRFHLLLMQALIWVFLSSINGFACA</sequence>
<evidence type="ECO:0000313" key="2">
    <source>
        <dbReference type="EMBL" id="CAK9865875.1"/>
    </source>
</evidence>
<keyword evidence="1" id="KW-1133">Transmembrane helix</keyword>
<feature type="transmembrane region" description="Helical" evidence="1">
    <location>
        <begin position="89"/>
        <end position="109"/>
    </location>
</feature>